<keyword evidence="2" id="KW-1185">Reference proteome</keyword>
<name>A0AAV9N4J8_9EURO</name>
<accession>A0AAV9N4J8</accession>
<gene>
    <name evidence="1" type="ORF">LTR84_006495</name>
</gene>
<dbReference type="RefSeq" id="XP_064703357.1">
    <property type="nucleotide sequence ID" value="XM_064850056.1"/>
</dbReference>
<protein>
    <submittedName>
        <fullName evidence="1">Uncharacterized protein</fullName>
    </submittedName>
</protein>
<reference evidence="1 2" key="1">
    <citation type="submission" date="2023-08" db="EMBL/GenBank/DDBJ databases">
        <title>Black Yeasts Isolated from many extreme environments.</title>
        <authorList>
            <person name="Coleine C."/>
            <person name="Stajich J.E."/>
            <person name="Selbmann L."/>
        </authorList>
    </citation>
    <scope>NUCLEOTIDE SEQUENCE [LARGE SCALE GENOMIC DNA]</scope>
    <source>
        <strain evidence="1 2">CCFEE 5792</strain>
    </source>
</reference>
<dbReference type="AlphaFoldDB" id="A0AAV9N4J8"/>
<dbReference type="EMBL" id="JAVRRD010000024">
    <property type="protein sequence ID" value="KAK5047830.1"/>
    <property type="molecule type" value="Genomic_DNA"/>
</dbReference>
<sequence length="261" mass="29741">MAQIFSVKEDRLCCDQDKIVALKLTGNHSTRNTIPIKVDVTFSVDRAGEYFVAAWDSDGGFRFESDTFTVLGGDHVLQLGPFYASCQVDCPFRAAIDNWAIYDRERRKLDETNSGSIEMYIFLGSTALPLEEYVGQDVHVRELIWRTIPRYFEVAAHSFAQVRQKVVTDVMFRFWHGGGQDFEYDMRSGASSFLKGNWVLNENRFELGRMLLKQSQHCNCDDLAALMYAAFKSFGKKQTAESNGNETDVRVPFFSWTSSPP</sequence>
<organism evidence="1 2">
    <name type="scientific">Exophiala bonariae</name>
    <dbReference type="NCBI Taxonomy" id="1690606"/>
    <lineage>
        <taxon>Eukaryota</taxon>
        <taxon>Fungi</taxon>
        <taxon>Dikarya</taxon>
        <taxon>Ascomycota</taxon>
        <taxon>Pezizomycotina</taxon>
        <taxon>Eurotiomycetes</taxon>
        <taxon>Chaetothyriomycetidae</taxon>
        <taxon>Chaetothyriales</taxon>
        <taxon>Herpotrichiellaceae</taxon>
        <taxon>Exophiala</taxon>
    </lineage>
</organism>
<comment type="caution">
    <text evidence="1">The sequence shown here is derived from an EMBL/GenBank/DDBJ whole genome shotgun (WGS) entry which is preliminary data.</text>
</comment>
<evidence type="ECO:0000313" key="2">
    <source>
        <dbReference type="Proteomes" id="UP001358417"/>
    </source>
</evidence>
<dbReference type="Proteomes" id="UP001358417">
    <property type="component" value="Unassembled WGS sequence"/>
</dbReference>
<proteinExistence type="predicted"/>
<evidence type="ECO:0000313" key="1">
    <source>
        <dbReference type="EMBL" id="KAK5047830.1"/>
    </source>
</evidence>
<dbReference type="GeneID" id="89974667"/>